<dbReference type="GO" id="GO:0005829">
    <property type="term" value="C:cytosol"/>
    <property type="evidence" value="ECO:0007669"/>
    <property type="project" value="TreeGrafter"/>
</dbReference>
<dbReference type="InterPro" id="IPR036412">
    <property type="entry name" value="HAD-like_sf"/>
</dbReference>
<dbReference type="InterPro" id="IPR041492">
    <property type="entry name" value="HAD_2"/>
</dbReference>
<evidence type="ECO:0000313" key="1">
    <source>
        <dbReference type="EMBL" id="ANK62252.1"/>
    </source>
</evidence>
<dbReference type="GO" id="GO:0004713">
    <property type="term" value="F:protein tyrosine kinase activity"/>
    <property type="evidence" value="ECO:0007669"/>
    <property type="project" value="TreeGrafter"/>
</dbReference>
<dbReference type="STRING" id="375175.AYR53_05365"/>
<dbReference type="AlphaFoldDB" id="A0A192H1Y7"/>
<dbReference type="SFLD" id="SFLDG01129">
    <property type="entry name" value="C1.5:_HAD__Beta-PGM__Phosphata"/>
    <property type="match status" value="1"/>
</dbReference>
<gene>
    <name evidence="1" type="ORF">AYR53_05365</name>
</gene>
<dbReference type="InterPro" id="IPR023198">
    <property type="entry name" value="PGP-like_dom2"/>
</dbReference>
<protein>
    <submittedName>
        <fullName evidence="1">Haloacid dehalogenase</fullName>
    </submittedName>
</protein>
<dbReference type="PANTHER" id="PTHR43434">
    <property type="entry name" value="PHOSPHOGLYCOLATE PHOSPHATASE"/>
    <property type="match status" value="1"/>
</dbReference>
<dbReference type="Pfam" id="PF13419">
    <property type="entry name" value="HAD_2"/>
    <property type="match status" value="1"/>
</dbReference>
<dbReference type="InterPro" id="IPR006439">
    <property type="entry name" value="HAD-SF_hydro_IA"/>
</dbReference>
<dbReference type="PANTHER" id="PTHR43434:SF20">
    <property type="entry name" value="5'-NUCLEOTIDASE"/>
    <property type="match status" value="1"/>
</dbReference>
<dbReference type="InterPro" id="IPR050155">
    <property type="entry name" value="HAD-like_hydrolase_sf"/>
</dbReference>
<dbReference type="Gene3D" id="1.10.150.240">
    <property type="entry name" value="Putative phosphatase, domain 2"/>
    <property type="match status" value="1"/>
</dbReference>
<sequence length="217" mass="23913">MTIKTVLFDLDGTLTDSKPGIINSLNYSIKKLGLPQKSAATLQLFIGPPLLASYEKYFGLTALQAEDALKAYREYYVEQGIFENSVYQGVPAMLAALQQTGYQIFMTTSKPEKYAEQICEHFGLATYFNGIYGASMDEKRAAKSEIIAYALNAEKLTQPAKIAMVGDRENDINGAHDHHLQSVAVTYGFGSITELSAAKPTKFIDQPEKLLPTLQLL</sequence>
<evidence type="ECO:0000313" key="2">
    <source>
        <dbReference type="Proteomes" id="UP000078582"/>
    </source>
</evidence>
<dbReference type="Gene3D" id="3.40.50.1000">
    <property type="entry name" value="HAD superfamily/HAD-like"/>
    <property type="match status" value="1"/>
</dbReference>
<name>A0A192H1Y7_9LACO</name>
<dbReference type="GeneID" id="42981675"/>
<dbReference type="SUPFAM" id="SSF56784">
    <property type="entry name" value="HAD-like"/>
    <property type="match status" value="1"/>
</dbReference>
<proteinExistence type="predicted"/>
<organism evidence="1 2">
    <name type="scientific">Loigolactobacillus backii</name>
    <dbReference type="NCBI Taxonomy" id="375175"/>
    <lineage>
        <taxon>Bacteria</taxon>
        <taxon>Bacillati</taxon>
        <taxon>Bacillota</taxon>
        <taxon>Bacilli</taxon>
        <taxon>Lactobacillales</taxon>
        <taxon>Lactobacillaceae</taxon>
        <taxon>Loigolactobacillus</taxon>
    </lineage>
</organism>
<accession>A0A192H1Y7</accession>
<dbReference type="SFLD" id="SFLDS00003">
    <property type="entry name" value="Haloacid_Dehalogenase"/>
    <property type="match status" value="1"/>
</dbReference>
<dbReference type="RefSeq" id="WP_068281189.1">
    <property type="nucleotide sequence ID" value="NZ_CP014873.1"/>
</dbReference>
<dbReference type="NCBIfam" id="TIGR01549">
    <property type="entry name" value="HAD-SF-IA-v1"/>
    <property type="match status" value="1"/>
</dbReference>
<dbReference type="InterPro" id="IPR023214">
    <property type="entry name" value="HAD_sf"/>
</dbReference>
<dbReference type="EMBL" id="CP014873">
    <property type="protein sequence ID" value="ANK62252.1"/>
    <property type="molecule type" value="Genomic_DNA"/>
</dbReference>
<dbReference type="Proteomes" id="UP000078582">
    <property type="component" value="Chromosome"/>
</dbReference>
<keyword evidence="2" id="KW-1185">Reference proteome</keyword>
<reference evidence="1 2" key="1">
    <citation type="submission" date="2016-03" db="EMBL/GenBank/DDBJ databases">
        <title>Pediococcus and Lactobacillus from brewery environment - whole genome sequencing and assembly.</title>
        <authorList>
            <person name="Behr J."/>
            <person name="Geissler A.J."/>
            <person name="Vogel R.F."/>
        </authorList>
    </citation>
    <scope>NUCLEOTIDE SEQUENCE [LARGE SCALE GENOMIC DNA]</scope>
    <source>
        <strain evidence="1 2">TMW 1.1989</strain>
    </source>
</reference>
<dbReference type="OrthoDB" id="9792518at2"/>